<dbReference type="SUPFAM" id="SSF55729">
    <property type="entry name" value="Acyl-CoA N-acyltransferases (Nat)"/>
    <property type="match status" value="1"/>
</dbReference>
<dbReference type="GO" id="GO:0008999">
    <property type="term" value="F:protein-N-terminal-alanine acetyltransferase activity"/>
    <property type="evidence" value="ECO:0007669"/>
    <property type="project" value="TreeGrafter"/>
</dbReference>
<accession>A0A2G1QNT1</accession>
<dbReference type="PANTHER" id="PTHR43792">
    <property type="entry name" value="GNAT FAMILY, PUTATIVE (AFU_ORTHOLOGUE AFUA_3G00765)-RELATED-RELATED"/>
    <property type="match status" value="1"/>
</dbReference>
<dbReference type="Pfam" id="PF13302">
    <property type="entry name" value="Acetyltransf_3"/>
    <property type="match status" value="1"/>
</dbReference>
<keyword evidence="6" id="KW-1185">Reference proteome</keyword>
<gene>
    <name evidence="5" type="ORF">CSC94_11380</name>
</gene>
<dbReference type="EMBL" id="PDVP01000005">
    <property type="protein sequence ID" value="PHP67139.1"/>
    <property type="molecule type" value="Genomic_DNA"/>
</dbReference>
<keyword evidence="5" id="KW-0687">Ribonucleoprotein</keyword>
<keyword evidence="1 5" id="KW-0808">Transferase</keyword>
<dbReference type="AlphaFoldDB" id="A0A2G1QNT1"/>
<dbReference type="GO" id="GO:0005737">
    <property type="term" value="C:cytoplasm"/>
    <property type="evidence" value="ECO:0007669"/>
    <property type="project" value="TreeGrafter"/>
</dbReference>
<evidence type="ECO:0000313" key="6">
    <source>
        <dbReference type="Proteomes" id="UP000221168"/>
    </source>
</evidence>
<sequence>MLTLPGLRPSGPVLVHERVLLRRPETSDHAAWAALRTESRAFLEPWEPEWPPDDLDRPAWKERMRRYRADIAQGTGMPFFVFIDGGRVLAGGISIGNIRRGVAQSGQIGYWMGARHAGQGLMAEALEALVRHAFGELGLHRLEAACIPGNNRSMRVLEKAGFEREGLLRSYLRIAGSWRDHILYARIDDRAETNGARIG</sequence>
<dbReference type="RefSeq" id="WP_099306460.1">
    <property type="nucleotide sequence ID" value="NZ_PDVP01000005.1"/>
</dbReference>
<proteinExistence type="inferred from homology"/>
<comment type="caution">
    <text evidence="5">The sequence shown here is derived from an EMBL/GenBank/DDBJ whole genome shotgun (WGS) entry which is preliminary data.</text>
</comment>
<evidence type="ECO:0000313" key="5">
    <source>
        <dbReference type="EMBL" id="PHP67139.1"/>
    </source>
</evidence>
<evidence type="ECO:0000256" key="1">
    <source>
        <dbReference type="ARBA" id="ARBA00022679"/>
    </source>
</evidence>
<dbReference type="InterPro" id="IPR051531">
    <property type="entry name" value="N-acetyltransferase"/>
</dbReference>
<keyword evidence="5" id="KW-0689">Ribosomal protein</keyword>
<dbReference type="Proteomes" id="UP000221168">
    <property type="component" value="Unassembled WGS sequence"/>
</dbReference>
<dbReference type="OrthoDB" id="9801669at2"/>
<dbReference type="InterPro" id="IPR000182">
    <property type="entry name" value="GNAT_dom"/>
</dbReference>
<keyword evidence="2" id="KW-0012">Acyltransferase</keyword>
<organism evidence="5 6">
    <name type="scientific">Zhengella mangrovi</name>
    <dbReference type="NCBI Taxonomy" id="1982044"/>
    <lineage>
        <taxon>Bacteria</taxon>
        <taxon>Pseudomonadati</taxon>
        <taxon>Pseudomonadota</taxon>
        <taxon>Alphaproteobacteria</taxon>
        <taxon>Hyphomicrobiales</taxon>
        <taxon>Notoacmeibacteraceae</taxon>
        <taxon>Zhengella</taxon>
    </lineage>
</organism>
<name>A0A2G1QNT1_9HYPH</name>
<dbReference type="PROSITE" id="PS51186">
    <property type="entry name" value="GNAT"/>
    <property type="match status" value="1"/>
</dbReference>
<evidence type="ECO:0000259" key="4">
    <source>
        <dbReference type="PROSITE" id="PS51186"/>
    </source>
</evidence>
<dbReference type="InterPro" id="IPR016181">
    <property type="entry name" value="Acyl_CoA_acyltransferase"/>
</dbReference>
<dbReference type="Gene3D" id="3.40.630.30">
    <property type="match status" value="1"/>
</dbReference>
<evidence type="ECO:0000256" key="3">
    <source>
        <dbReference type="ARBA" id="ARBA00038502"/>
    </source>
</evidence>
<comment type="similarity">
    <text evidence="3">Belongs to the acetyltransferase family. RimJ subfamily.</text>
</comment>
<dbReference type="GO" id="GO:0005840">
    <property type="term" value="C:ribosome"/>
    <property type="evidence" value="ECO:0007669"/>
    <property type="project" value="UniProtKB-KW"/>
</dbReference>
<protein>
    <submittedName>
        <fullName evidence="5">30S ribosomal protein S5 alanine N-acetyltransferase</fullName>
    </submittedName>
</protein>
<feature type="domain" description="N-acetyltransferase" evidence="4">
    <location>
        <begin position="19"/>
        <end position="189"/>
    </location>
</feature>
<dbReference type="PANTHER" id="PTHR43792:SF8">
    <property type="entry name" value="[RIBOSOMAL PROTEIN US5]-ALANINE N-ACETYLTRANSFERASE"/>
    <property type="match status" value="1"/>
</dbReference>
<evidence type="ECO:0000256" key="2">
    <source>
        <dbReference type="ARBA" id="ARBA00023315"/>
    </source>
</evidence>
<reference evidence="5 6" key="1">
    <citation type="submission" date="2017-10" db="EMBL/GenBank/DDBJ databases">
        <title>Sedimentibacterium mangrovi gen. nov., sp. nov., a novel member of family Phyllobacteriacea isolated from mangrove sediment.</title>
        <authorList>
            <person name="Liao H."/>
            <person name="Tian Y."/>
        </authorList>
    </citation>
    <scope>NUCLEOTIDE SEQUENCE [LARGE SCALE GENOMIC DNA]</scope>
    <source>
        <strain evidence="5 6">X9-2-2</strain>
    </source>
</reference>